<dbReference type="PRINTS" id="PR00081">
    <property type="entry name" value="GDHRDH"/>
</dbReference>
<comment type="similarity">
    <text evidence="1 4">Belongs to the short-chain dehydrogenases/reductases (SDR) family.</text>
</comment>
<evidence type="ECO:0000256" key="4">
    <source>
        <dbReference type="RuleBase" id="RU000363"/>
    </source>
</evidence>
<dbReference type="EMBL" id="CADCVT010000209">
    <property type="protein sequence ID" value="CAA9503963.1"/>
    <property type="molecule type" value="Genomic_DNA"/>
</dbReference>
<keyword evidence="2" id="KW-0521">NADP</keyword>
<dbReference type="PANTHER" id="PTHR43391">
    <property type="entry name" value="RETINOL DEHYDROGENASE-RELATED"/>
    <property type="match status" value="1"/>
</dbReference>
<accession>A0A6J4SSC6</accession>
<dbReference type="PROSITE" id="PS00061">
    <property type="entry name" value="ADH_SHORT"/>
    <property type="match status" value="1"/>
</dbReference>
<dbReference type="Pfam" id="PF00106">
    <property type="entry name" value="adh_short"/>
    <property type="match status" value="1"/>
</dbReference>
<dbReference type="CDD" id="cd05233">
    <property type="entry name" value="SDR_c"/>
    <property type="match status" value="1"/>
</dbReference>
<dbReference type="NCBIfam" id="NF005878">
    <property type="entry name" value="PRK07825.1"/>
    <property type="match status" value="1"/>
</dbReference>
<proteinExistence type="inferred from homology"/>
<dbReference type="InterPro" id="IPR036291">
    <property type="entry name" value="NAD(P)-bd_dom_sf"/>
</dbReference>
<reference evidence="5" key="1">
    <citation type="submission" date="2020-02" db="EMBL/GenBank/DDBJ databases">
        <authorList>
            <person name="Meier V. D."/>
        </authorList>
    </citation>
    <scope>NUCLEOTIDE SEQUENCE</scope>
    <source>
        <strain evidence="5">AVDCRST_MAG85</strain>
    </source>
</reference>
<dbReference type="Gene3D" id="3.40.50.720">
    <property type="entry name" value="NAD(P)-binding Rossmann-like Domain"/>
    <property type="match status" value="1"/>
</dbReference>
<dbReference type="PANTHER" id="PTHR43391:SF14">
    <property type="entry name" value="DEHYDROGENASE_REDUCTASE SDR FAMILY PROTEIN 7-LIKE"/>
    <property type="match status" value="1"/>
</dbReference>
<evidence type="ECO:0000256" key="3">
    <source>
        <dbReference type="ARBA" id="ARBA00023002"/>
    </source>
</evidence>
<sequence>MSTVAGKLVAVTGGARGIGLAIAAALVERGARVALGDIDVEEAQQAAQRLGPGALAFEADVTSIASFGAFIGGAEEQFGQPLDVLVNNAGIMWVGRFDEEPEAAEQRQMDVNFHGVVRGMKLAIPEMRARGRGHVVNVASAASKLPTAGEATYSATKHAVYGYSVAVREELRGSGIQVSVIMPVVVDTELATGTSTGKGVRLQPSDVADAVVSAIEKPRFDVFVPRSIAAWTRLTAVLPQPGRDALYRAMMPNQAEDADAGSRVAYEDRNVLRHP</sequence>
<dbReference type="GO" id="GO:0016491">
    <property type="term" value="F:oxidoreductase activity"/>
    <property type="evidence" value="ECO:0007669"/>
    <property type="project" value="UniProtKB-KW"/>
</dbReference>
<gene>
    <name evidence="5" type="ORF">AVDCRST_MAG85-1940</name>
</gene>
<evidence type="ECO:0000313" key="5">
    <source>
        <dbReference type="EMBL" id="CAA9503963.1"/>
    </source>
</evidence>
<organism evidence="5">
    <name type="scientific">uncultured Solirubrobacteraceae bacterium</name>
    <dbReference type="NCBI Taxonomy" id="1162706"/>
    <lineage>
        <taxon>Bacteria</taxon>
        <taxon>Bacillati</taxon>
        <taxon>Actinomycetota</taxon>
        <taxon>Thermoleophilia</taxon>
        <taxon>Solirubrobacterales</taxon>
        <taxon>Solirubrobacteraceae</taxon>
        <taxon>environmental samples</taxon>
    </lineage>
</organism>
<evidence type="ECO:0000256" key="1">
    <source>
        <dbReference type="ARBA" id="ARBA00006484"/>
    </source>
</evidence>
<evidence type="ECO:0000256" key="2">
    <source>
        <dbReference type="ARBA" id="ARBA00022857"/>
    </source>
</evidence>
<dbReference type="SUPFAM" id="SSF51735">
    <property type="entry name" value="NAD(P)-binding Rossmann-fold domains"/>
    <property type="match status" value="1"/>
</dbReference>
<name>A0A6J4SSC6_9ACTN</name>
<dbReference type="InterPro" id="IPR002347">
    <property type="entry name" value="SDR_fam"/>
</dbReference>
<dbReference type="PRINTS" id="PR00080">
    <property type="entry name" value="SDRFAMILY"/>
</dbReference>
<protein>
    <submittedName>
        <fullName evidence="5">Short-chain dehydrogenase/reductase SDR</fullName>
    </submittedName>
</protein>
<keyword evidence="3" id="KW-0560">Oxidoreductase</keyword>
<dbReference type="AlphaFoldDB" id="A0A6J4SSC6"/>
<dbReference type="InterPro" id="IPR020904">
    <property type="entry name" value="Sc_DH/Rdtase_CS"/>
</dbReference>